<keyword evidence="4" id="KW-0498">Mitosis</keyword>
<dbReference type="GO" id="GO:0051301">
    <property type="term" value="P:cell division"/>
    <property type="evidence" value="ECO:0007669"/>
    <property type="project" value="UniProtKB-KW"/>
</dbReference>
<dbReference type="InterPro" id="IPR019440">
    <property type="entry name" value="MAU2"/>
</dbReference>
<dbReference type="OrthoDB" id="5565328at2759"/>
<reference evidence="8 9" key="2">
    <citation type="submission" date="2016-05" db="EMBL/GenBank/DDBJ databases">
        <title>Lineage-specific infection strategies underlie the spectrum of fungal disease in amphibians.</title>
        <authorList>
            <person name="Cuomo C.A."/>
            <person name="Farrer R.A."/>
            <person name="James T."/>
            <person name="Longcore J."/>
            <person name="Birren B."/>
        </authorList>
    </citation>
    <scope>NUCLEOTIDE SEQUENCE [LARGE SCALE GENOMIC DNA]</scope>
    <source>
        <strain evidence="8 9">JEL423</strain>
    </source>
</reference>
<evidence type="ECO:0000256" key="1">
    <source>
        <dbReference type="ARBA" id="ARBA00004123"/>
    </source>
</evidence>
<evidence type="ECO:0000313" key="8">
    <source>
        <dbReference type="EMBL" id="OAJ38652.1"/>
    </source>
</evidence>
<dbReference type="EMBL" id="DS022302">
    <property type="protein sequence ID" value="OAJ38652.1"/>
    <property type="molecule type" value="Genomic_DNA"/>
</dbReference>
<accession>A0A177WFW7</accession>
<name>A0A177WFW7_BATDL</name>
<organism evidence="8 9">
    <name type="scientific">Batrachochytrium dendrobatidis (strain JEL423)</name>
    <dbReference type="NCBI Taxonomy" id="403673"/>
    <lineage>
        <taxon>Eukaryota</taxon>
        <taxon>Fungi</taxon>
        <taxon>Fungi incertae sedis</taxon>
        <taxon>Chytridiomycota</taxon>
        <taxon>Chytridiomycota incertae sedis</taxon>
        <taxon>Chytridiomycetes</taxon>
        <taxon>Rhizophydiales</taxon>
        <taxon>Rhizophydiales incertae sedis</taxon>
        <taxon>Batrachochytrium</taxon>
    </lineage>
</organism>
<evidence type="ECO:0000256" key="2">
    <source>
        <dbReference type="ARBA" id="ARBA00008585"/>
    </source>
</evidence>
<dbReference type="GO" id="GO:0007059">
    <property type="term" value="P:chromosome segregation"/>
    <property type="evidence" value="ECO:0007669"/>
    <property type="project" value="UniProtKB-KW"/>
</dbReference>
<dbReference type="STRING" id="403673.A0A177WFW7"/>
<protein>
    <recommendedName>
        <fullName evidence="10">Cohesin loading factor</fullName>
    </recommendedName>
</protein>
<dbReference type="VEuPathDB" id="FungiDB:BDEG_22561"/>
<gene>
    <name evidence="8" type="ORF">BDEG_22561</name>
</gene>
<sequence length="625" mass="69298">MEASMETSSSDTVAVKLDTRVSTAAINVPITTLHPQHLSIALLQMADRLSITAQQQLSNYKSLLVSGTDATLQHSQMNAAASIRCYEALLSPSMLSGQTTSSASGHATVPSTAMTTWNRVSPTIEAQARLGLAQVLWLFTKSDQVVEQHLIKSLTNSHHIYFQILDLRLTISEARKNQKYSIQIFKQATEKSIELKLYSWYFYFVARRLNLHESQKEWGAYLNTVQKAIARLVASQIKIKLLAGSVKSVQSSINEFEQVLTRLQSLDTPASVSLQSINSLFLLKQMAVIILNLRSGNHKEAINLLASMHALVEQIDTTGFKQLQLLAYLLSGIAHKPDDNFKAKAFLTEGLRLANGAYDAKTNSEIGNIKVVFITQLSQVYIMRSGYSEACELLNTGMQWCTRSDILVGNNEYHLKFGWAQLLQALELNTPSSILFSQIENCHQNQIEKSTLTQNLVLAQLGWLTPFHRYIMSYSANPREIVNVLIPNEASFKTRAFASLLQGCLKANIGNTQQAKQHILESFKLAGTTMSLHHRVVCLVMLASLFQLSEPEQAEKMASTALALSKRAHSEPLLACCMTLLSFVASQKGETEKAKTLSDGANQRVCANQSAILSARKILPECIKY</sequence>
<evidence type="ECO:0000256" key="3">
    <source>
        <dbReference type="ARBA" id="ARBA00022618"/>
    </source>
</evidence>
<comment type="similarity">
    <text evidence="2">Belongs to the SCC4/mau-2 family.</text>
</comment>
<evidence type="ECO:0000256" key="4">
    <source>
        <dbReference type="ARBA" id="ARBA00022776"/>
    </source>
</evidence>
<evidence type="ECO:0000256" key="7">
    <source>
        <dbReference type="ARBA" id="ARBA00023306"/>
    </source>
</evidence>
<keyword evidence="6" id="KW-0539">Nucleus</keyword>
<reference evidence="8 9" key="1">
    <citation type="submission" date="2006-10" db="EMBL/GenBank/DDBJ databases">
        <title>The Genome Sequence of Batrachochytrium dendrobatidis JEL423.</title>
        <authorList>
            <consortium name="The Broad Institute Genome Sequencing Platform"/>
            <person name="Birren B."/>
            <person name="Lander E."/>
            <person name="Galagan J."/>
            <person name="Cuomo C."/>
            <person name="Devon K."/>
            <person name="Jaffe D."/>
            <person name="Butler J."/>
            <person name="Alvarez P."/>
            <person name="Gnerre S."/>
            <person name="Grabherr M."/>
            <person name="Kleber M."/>
            <person name="Mauceli E."/>
            <person name="Brockman W."/>
            <person name="Young S."/>
            <person name="LaButti K."/>
            <person name="Sykes S."/>
            <person name="DeCaprio D."/>
            <person name="Crawford M."/>
            <person name="Koehrsen M."/>
            <person name="Engels R."/>
            <person name="Montgomery P."/>
            <person name="Pearson M."/>
            <person name="Howarth C."/>
            <person name="Larson L."/>
            <person name="White J."/>
            <person name="O'Leary S."/>
            <person name="Kodira C."/>
            <person name="Zeng Q."/>
            <person name="Yandava C."/>
            <person name="Alvarado L."/>
            <person name="Longcore J."/>
            <person name="James T."/>
        </authorList>
    </citation>
    <scope>NUCLEOTIDE SEQUENCE [LARGE SCALE GENOMIC DNA]</scope>
    <source>
        <strain evidence="8 9">JEL423</strain>
    </source>
</reference>
<dbReference type="PANTHER" id="PTHR21394">
    <property type="entry name" value="MAU2 CHROMATID COHESION FACTOR HOMOLOG"/>
    <property type="match status" value="1"/>
</dbReference>
<keyword evidence="7" id="KW-0131">Cell cycle</keyword>
<evidence type="ECO:0008006" key="10">
    <source>
        <dbReference type="Google" id="ProtNLM"/>
    </source>
</evidence>
<dbReference type="AlphaFoldDB" id="A0A177WFW7"/>
<keyword evidence="5" id="KW-0159">Chromosome partition</keyword>
<evidence type="ECO:0000256" key="5">
    <source>
        <dbReference type="ARBA" id="ARBA00022829"/>
    </source>
</evidence>
<dbReference type="GO" id="GO:0005634">
    <property type="term" value="C:nucleus"/>
    <property type="evidence" value="ECO:0007669"/>
    <property type="project" value="UniProtKB-SubCell"/>
</dbReference>
<dbReference type="GO" id="GO:0007064">
    <property type="term" value="P:mitotic sister chromatid cohesion"/>
    <property type="evidence" value="ECO:0007669"/>
    <property type="project" value="InterPro"/>
</dbReference>
<proteinExistence type="inferred from homology"/>
<dbReference type="Proteomes" id="UP000077115">
    <property type="component" value="Unassembled WGS sequence"/>
</dbReference>
<keyword evidence="3" id="KW-0132">Cell division</keyword>
<dbReference type="Pfam" id="PF10345">
    <property type="entry name" value="Cohesin_load"/>
    <property type="match status" value="1"/>
</dbReference>
<evidence type="ECO:0000313" key="9">
    <source>
        <dbReference type="Proteomes" id="UP000077115"/>
    </source>
</evidence>
<evidence type="ECO:0000256" key="6">
    <source>
        <dbReference type="ARBA" id="ARBA00023242"/>
    </source>
</evidence>
<comment type="subcellular location">
    <subcellularLocation>
        <location evidence="1">Nucleus</location>
    </subcellularLocation>
</comment>